<dbReference type="SUPFAM" id="SSF54001">
    <property type="entry name" value="Cysteine proteinases"/>
    <property type="match status" value="1"/>
</dbReference>
<dbReference type="Pfam" id="PF00112">
    <property type="entry name" value="Peptidase_C1"/>
    <property type="match status" value="1"/>
</dbReference>
<dbReference type="InterPro" id="IPR000668">
    <property type="entry name" value="Peptidase_C1A_C"/>
</dbReference>
<evidence type="ECO:0000256" key="2">
    <source>
        <dbReference type="SAM" id="MobiDB-lite"/>
    </source>
</evidence>
<dbReference type="GO" id="GO:0006508">
    <property type="term" value="P:proteolysis"/>
    <property type="evidence" value="ECO:0007669"/>
    <property type="project" value="InterPro"/>
</dbReference>
<evidence type="ECO:0000259" key="4">
    <source>
        <dbReference type="SMART" id="SM00645"/>
    </source>
</evidence>
<feature type="compositionally biased region" description="Basic and acidic residues" evidence="2">
    <location>
        <begin position="49"/>
        <end position="59"/>
    </location>
</feature>
<feature type="domain" description="Peptidase C1A papain C-terminal" evidence="4">
    <location>
        <begin position="191"/>
        <end position="434"/>
    </location>
</feature>
<dbReference type="EMBL" id="MAAO01000006">
    <property type="protein sequence ID" value="OUR96649.1"/>
    <property type="molecule type" value="Genomic_DNA"/>
</dbReference>
<feature type="compositionally biased region" description="Basic residues" evidence="2">
    <location>
        <begin position="90"/>
        <end position="106"/>
    </location>
</feature>
<gene>
    <name evidence="5" type="ORF">A9Q84_09910</name>
</gene>
<evidence type="ECO:0000313" key="5">
    <source>
        <dbReference type="EMBL" id="OUR96649.1"/>
    </source>
</evidence>
<feature type="compositionally biased region" description="Polar residues" evidence="2">
    <location>
        <begin position="285"/>
        <end position="301"/>
    </location>
</feature>
<reference evidence="6" key="1">
    <citation type="journal article" date="2017" name="Proc. Natl. Acad. Sci. U.S.A.">
        <title>Simulation of Deepwater Horizon oil plume reveals substrate specialization within a complex community of hydrocarbon-degraders.</title>
        <authorList>
            <person name="Hu P."/>
            <person name="Dubinsky E.A."/>
            <person name="Probst A.J."/>
            <person name="Wang J."/>
            <person name="Sieber C.M.K."/>
            <person name="Tom L.M."/>
            <person name="Gardinali P."/>
            <person name="Banfield J.F."/>
            <person name="Atlas R.M."/>
            <person name="Andersen G.L."/>
        </authorList>
    </citation>
    <scope>NUCLEOTIDE SEQUENCE [LARGE SCALE GENOMIC DNA]</scope>
</reference>
<accession>A0A1Y5FCI5</accession>
<dbReference type="InterPro" id="IPR038765">
    <property type="entry name" value="Papain-like_cys_pep_sf"/>
</dbReference>
<dbReference type="Proteomes" id="UP000196531">
    <property type="component" value="Unassembled WGS sequence"/>
</dbReference>
<dbReference type="SMART" id="SM00645">
    <property type="entry name" value="Pept_C1"/>
    <property type="match status" value="1"/>
</dbReference>
<dbReference type="Gene3D" id="3.90.70.10">
    <property type="entry name" value="Cysteine proteinases"/>
    <property type="match status" value="1"/>
</dbReference>
<feature type="region of interest" description="Disordered" evidence="2">
    <location>
        <begin position="39"/>
        <end position="137"/>
    </location>
</feature>
<dbReference type="InterPro" id="IPR013128">
    <property type="entry name" value="Peptidase_C1A"/>
</dbReference>
<evidence type="ECO:0000256" key="1">
    <source>
        <dbReference type="ARBA" id="ARBA00008455"/>
    </source>
</evidence>
<dbReference type="AlphaFoldDB" id="A0A1Y5FCI5"/>
<keyword evidence="3" id="KW-0732">Signal</keyword>
<evidence type="ECO:0000313" key="6">
    <source>
        <dbReference type="Proteomes" id="UP000196531"/>
    </source>
</evidence>
<dbReference type="PANTHER" id="PTHR12411">
    <property type="entry name" value="CYSTEINE PROTEASE FAMILY C1-RELATED"/>
    <property type="match status" value="1"/>
</dbReference>
<feature type="signal peptide" evidence="3">
    <location>
        <begin position="1"/>
        <end position="18"/>
    </location>
</feature>
<proteinExistence type="inferred from homology"/>
<comment type="caution">
    <text evidence="5">The sequence shown here is derived from an EMBL/GenBank/DDBJ whole genome shotgun (WGS) entry which is preliminary data.</text>
</comment>
<comment type="similarity">
    <text evidence="1">Belongs to the peptidase C1 family.</text>
</comment>
<feature type="region of interest" description="Disordered" evidence="2">
    <location>
        <begin position="274"/>
        <end position="301"/>
    </location>
</feature>
<protein>
    <recommendedName>
        <fullName evidence="4">Peptidase C1A papain C-terminal domain-containing protein</fullName>
    </recommendedName>
</protein>
<organism evidence="5 6">
    <name type="scientific">Halobacteriovorax marinus</name>
    <dbReference type="NCBI Taxonomy" id="97084"/>
    <lineage>
        <taxon>Bacteria</taxon>
        <taxon>Pseudomonadati</taxon>
        <taxon>Bdellovibrionota</taxon>
        <taxon>Bacteriovoracia</taxon>
        <taxon>Bacteriovoracales</taxon>
        <taxon>Halobacteriovoraceae</taxon>
        <taxon>Halobacteriovorax</taxon>
    </lineage>
</organism>
<feature type="compositionally biased region" description="Low complexity" evidence="2">
    <location>
        <begin position="274"/>
        <end position="284"/>
    </location>
</feature>
<evidence type="ECO:0000256" key="3">
    <source>
        <dbReference type="SAM" id="SignalP"/>
    </source>
</evidence>
<sequence>MKKLILPLFLILSSNSLASNYDDIIISNLWKNIGHQSKVKLAPTPTPKPEIRPEVKPTPEKNPSPLIAKKEEKKAPKLSPGQLKIAEMKRKNRERLKQIKNKKKSTAKNEARAKENPSIYDLARNANESRRRQVQNTLTSWKKQERATLKKWSEARDKFLSNIKHYRAATFELESSFGKYSSKKWEKNLQLPPSSNYHIIPSALSFPIRDQGKRPTCSAFAGTRAIEIALAQKGKQIDLSEQYVYWSSKPYCQQSPCSKRGSWITYALDHSKSASSADIPSESSCPYTSLSRPGNETQIPMSSSCQRGIVKIERYDKLNSNRELIRALDNNQSIVGGFKLSPNFYKTRGIISYQDSLVNGKMDQHASGHALLIVGYMKLPKKLTRSHEGSLCYIVANSWTEGWGTGGYGCITEKWLRKYRVNNPFIAITGIRSQ</sequence>
<dbReference type="CDD" id="cd02619">
    <property type="entry name" value="Peptidase_C1"/>
    <property type="match status" value="1"/>
</dbReference>
<dbReference type="GO" id="GO:0008234">
    <property type="term" value="F:cysteine-type peptidase activity"/>
    <property type="evidence" value="ECO:0007669"/>
    <property type="project" value="InterPro"/>
</dbReference>
<name>A0A1Y5FCI5_9BACT</name>
<feature type="chain" id="PRO_5013345798" description="Peptidase C1A papain C-terminal domain-containing protein" evidence="3">
    <location>
        <begin position="19"/>
        <end position="434"/>
    </location>
</feature>